<evidence type="ECO:0000256" key="1">
    <source>
        <dbReference type="ARBA" id="ARBA00022450"/>
    </source>
</evidence>
<dbReference type="Pfam" id="PF23114">
    <property type="entry name" value="NAD-bd_HRPKS_sdrA"/>
    <property type="match status" value="1"/>
</dbReference>
<dbReference type="InterPro" id="IPR016036">
    <property type="entry name" value="Malonyl_transacylase_ACP-bd"/>
</dbReference>
<dbReference type="SUPFAM" id="SSF55048">
    <property type="entry name" value="Probable ACP-binding domain of malonyl-CoA ACP transacylase"/>
    <property type="match status" value="1"/>
</dbReference>
<dbReference type="InterPro" id="IPR013154">
    <property type="entry name" value="ADH-like_N"/>
</dbReference>
<protein>
    <submittedName>
        <fullName evidence="11">Beta-ketoacyl synthase domain-containing protein</fullName>
    </submittedName>
</protein>
<dbReference type="CDD" id="cd05274">
    <property type="entry name" value="KR_FAS_SDR_x"/>
    <property type="match status" value="1"/>
</dbReference>
<dbReference type="Pfam" id="PF14765">
    <property type="entry name" value="PS-DH"/>
    <property type="match status" value="1"/>
</dbReference>
<keyword evidence="1" id="KW-0596">Phosphopantetheine</keyword>
<keyword evidence="12" id="KW-1185">Reference proteome</keyword>
<dbReference type="SMART" id="SM00823">
    <property type="entry name" value="PKS_PP"/>
    <property type="match status" value="1"/>
</dbReference>
<dbReference type="Gene3D" id="3.10.129.110">
    <property type="entry name" value="Polyketide synthase dehydratase"/>
    <property type="match status" value="1"/>
</dbReference>
<dbReference type="SUPFAM" id="SSF53335">
    <property type="entry name" value="S-adenosyl-L-methionine-dependent methyltransferases"/>
    <property type="match status" value="1"/>
</dbReference>
<dbReference type="InterPro" id="IPR014031">
    <property type="entry name" value="Ketoacyl_synth_C"/>
</dbReference>
<name>A0AAD6ID85_PENCN</name>
<dbReference type="InterPro" id="IPR057326">
    <property type="entry name" value="KR_dom"/>
</dbReference>
<evidence type="ECO:0000259" key="8">
    <source>
        <dbReference type="PROSITE" id="PS50075"/>
    </source>
</evidence>
<dbReference type="InterPro" id="IPR011032">
    <property type="entry name" value="GroES-like_sf"/>
</dbReference>
<feature type="compositionally biased region" description="Polar residues" evidence="7">
    <location>
        <begin position="1435"/>
        <end position="1448"/>
    </location>
</feature>
<feature type="active site" description="Proton acceptor; for dehydratase activity" evidence="6">
    <location>
        <position position="984"/>
    </location>
</feature>
<dbReference type="InterPro" id="IPR001227">
    <property type="entry name" value="Ac_transferase_dom_sf"/>
</dbReference>
<dbReference type="Gene3D" id="3.40.50.720">
    <property type="entry name" value="NAD(P)-binding Rossmann-like Domain"/>
    <property type="match status" value="3"/>
</dbReference>
<evidence type="ECO:0000256" key="6">
    <source>
        <dbReference type="PROSITE-ProRule" id="PRU01363"/>
    </source>
</evidence>
<dbReference type="Pfam" id="PF00550">
    <property type="entry name" value="PP-binding"/>
    <property type="match status" value="1"/>
</dbReference>
<dbReference type="Pfam" id="PF02801">
    <property type="entry name" value="Ketoacyl-synt_C"/>
    <property type="match status" value="1"/>
</dbReference>
<feature type="region of interest" description="N-terminal hotdog fold" evidence="6">
    <location>
        <begin position="952"/>
        <end position="1089"/>
    </location>
</feature>
<dbReference type="InterPro" id="IPR049552">
    <property type="entry name" value="PKS_DH_N"/>
</dbReference>
<dbReference type="SUPFAM" id="SSF50129">
    <property type="entry name" value="GroES-like"/>
    <property type="match status" value="1"/>
</dbReference>
<dbReference type="InterPro" id="IPR049900">
    <property type="entry name" value="PKS_mFAS_DH"/>
</dbReference>
<organism evidence="11 12">
    <name type="scientific">Penicillium canescens</name>
    <dbReference type="NCBI Taxonomy" id="5083"/>
    <lineage>
        <taxon>Eukaryota</taxon>
        <taxon>Fungi</taxon>
        <taxon>Dikarya</taxon>
        <taxon>Ascomycota</taxon>
        <taxon>Pezizomycotina</taxon>
        <taxon>Eurotiomycetes</taxon>
        <taxon>Eurotiomycetidae</taxon>
        <taxon>Eurotiales</taxon>
        <taxon>Aspergillaceae</taxon>
        <taxon>Penicillium</taxon>
    </lineage>
</organism>
<dbReference type="InterPro" id="IPR056501">
    <property type="entry name" value="NAD-bd_HRPKS_sdrA"/>
</dbReference>
<dbReference type="SMART" id="SM00825">
    <property type="entry name" value="PKS_KS"/>
    <property type="match status" value="1"/>
</dbReference>
<dbReference type="GO" id="GO:0016491">
    <property type="term" value="F:oxidoreductase activity"/>
    <property type="evidence" value="ECO:0007669"/>
    <property type="project" value="InterPro"/>
</dbReference>
<dbReference type="SMART" id="SM00829">
    <property type="entry name" value="PKS_ER"/>
    <property type="match status" value="1"/>
</dbReference>
<feature type="region of interest" description="C-terminal hotdog fold" evidence="6">
    <location>
        <begin position="1100"/>
        <end position="1259"/>
    </location>
</feature>
<keyword evidence="5" id="KW-0012">Acyltransferase</keyword>
<dbReference type="InterPro" id="IPR014030">
    <property type="entry name" value="Ketoacyl_synth_N"/>
</dbReference>
<proteinExistence type="predicted"/>
<dbReference type="GO" id="GO:0006633">
    <property type="term" value="P:fatty acid biosynthetic process"/>
    <property type="evidence" value="ECO:0007669"/>
    <property type="project" value="TreeGrafter"/>
</dbReference>
<feature type="domain" description="PKS/mFAS DH" evidence="10">
    <location>
        <begin position="952"/>
        <end position="1259"/>
    </location>
</feature>
<dbReference type="InterPro" id="IPR020843">
    <property type="entry name" value="ER"/>
</dbReference>
<dbReference type="GO" id="GO:0030639">
    <property type="term" value="P:polyketide biosynthetic process"/>
    <property type="evidence" value="ECO:0007669"/>
    <property type="project" value="UniProtKB-ARBA"/>
</dbReference>
<feature type="region of interest" description="Disordered" evidence="7">
    <location>
        <begin position="1431"/>
        <end position="1456"/>
    </location>
</feature>
<evidence type="ECO:0000256" key="3">
    <source>
        <dbReference type="ARBA" id="ARBA00022679"/>
    </source>
</evidence>
<dbReference type="InterPro" id="IPR020807">
    <property type="entry name" value="PKS_DH"/>
</dbReference>
<dbReference type="Pfam" id="PF00109">
    <property type="entry name" value="ketoacyl-synt"/>
    <property type="match status" value="1"/>
</dbReference>
<keyword evidence="3" id="KW-0808">Transferase</keyword>
<dbReference type="PROSITE" id="PS52004">
    <property type="entry name" value="KS3_2"/>
    <property type="match status" value="1"/>
</dbReference>
<evidence type="ECO:0000313" key="12">
    <source>
        <dbReference type="Proteomes" id="UP001219568"/>
    </source>
</evidence>
<dbReference type="Pfam" id="PF08659">
    <property type="entry name" value="KR"/>
    <property type="match status" value="1"/>
</dbReference>
<dbReference type="GO" id="GO:0004312">
    <property type="term" value="F:fatty acid synthase activity"/>
    <property type="evidence" value="ECO:0007669"/>
    <property type="project" value="TreeGrafter"/>
</dbReference>
<sequence length="2403" mass="261290">MTIDNPKREVPYKTVGHDEPLAPPYNARKAYLQEPVAIVGMACRLPGESNTPKALWNFLMKGGVAKNTPPESRFNIAGHHDGSKMPKTMRSPGGMFLENIDPQEFDASFFGISHVDATAMDPQQRQLLEVVYECLENSGLPLESLDGAPVGCFVGSYSVDYEHMQSRDPEDRAPTVTVGVGRAILSNRISHFLNIKGPSMTVDTACSGSLVSVDLACRYLTTGEIDGAIVAGANMYLSPEHNMDSGAMKGASSLSGKCHTFDEKADGYIKAEGVNAVMLKRLSDAIRDGNPIRAVIRGSATNSDGHTAGIASPSAEAQSMAIRAAYANAGLSNFHHTSYIECHGTGTQAGDPTEVSGVSSVFTPGRDSARPLYIGSIKSNIGHSEPAAGISGLIKAVLAIENAMIPGNPTFINPNPKIDFIGLNVQASRIAREWPDMPFRRASVNSFGYGGSNAHVVVEETGSFTNIKHVSSYQTKADNMFDEDDNTLATRPFLIPLSANDDQSLMSYFDRLRIHLMDLNVKVEMASLAHTLSDCRSKLYHRGYIVTQSTNLDETAFVHGKKTAEPPRIGFIFTGQGAQWPQMGKDLVETFPSARLLLRQLDLVLQRLPDPPAWSLLDELTQPRSAETLRQPEFSQPLVTALQLVIVEILQNWGVCPQSVVGHSSGEIAAACVAGLISKETAIIAAFYRGYAATRAPQQDLGMLAAGISAAEFPNYTSGIKDAVSIACFNSPQSITVSGTIPALELLRLNLVRDNKFARLLQVNLAYHSKYMKDIGDDYDTLLSAQVEAQSPGNKGIRMFSSVTGSLLEGPVFVDYWKANMTSPVCFDRAVQEMLSVDSSPDFLIEIGPSGALAGPISQIVKALPNEAASVQYTAALSRGRDAIKATFDVAGKLFIAGGTVNLSNVNQLGGEGEVAPAVIVDLPNYAWNYSTKYWYENEASKDWRYRLFPHHVLLGSKILGSSWNEPAFKKTLEVESLPWLQDHRMGPDIVFPAAGFVSMAIEAIRQKTEALNILDGKPGPKVPSYRLRNLTFNRALVLEERKPCKVMLTLTPRSGSGTAWHDYKVSSLVDGVWRENSAGLIQVTNQVERVASAHDIRNLEYPADGRLWYKAMNDIGYNFGPAFQKQLQVECTSGERNSRSIVSLEEPDTSSLPSAFALHPACIDGCFQTCAPSLWNGNRSDVNAVLIPAIIDDIIVNQRPEISKTGIAVSSSAYVGLGRPDETKSYLSNSSVYVKETGQLLFQVSGLRYHKLDVREEIYSRHAYSQVVWNRDITSLSDFTDISTLLGIDNGDEPLTDVHHIVDMASHKKPHLSVAEINVRSNDPTSIWLDGSLSDSSSRRSAQNVQVMFADPGALLDAQETYSSHENAHFVLTDIASEGYIPNGQTTFDLVVLKLSGTDEHYRQIVDNTRKLLADGGCLLVVDYDGNDEHTTTRKGQTATSVDTNGNDILHGNGGTSDSNSDGFEILDSTERPRAQRHSLMDRKDLTCLGAGFYPSIDSNIGSIVLGRHETIRKPVSGSVSLLQFSKPVIASLKLQASLVAAGWNVSQHEAPFDDIDPESIGIVVEFGDSILPTITEPNWEALKAIISSGMKLLWVTEGSQMEVTNPSKAMIHGLGRTVRAEDPSVNLTTLDVEGVSNTATFNALVTVLKRIQSPRAKDHIESEYVERGGYLHVPRILPDNSLHSAETTIRLQCERVGTIDTIQYNEVAPTELPLGENLVEVELFAAGLNFKDVAITMGIVPENEHLLGLEGAGLIRRVHPSVTKFKPGERVLVFKKGAFANRVIATVERTYHIPDWMSYEEASTLASVYLTAMYSIKDLANTQKGHRVLIHSATGGLGQASIQICHNIGAEVYATVGNDEKRKFLVDRYGIPEDRIFSSRSTDFASELMHATHGAGVDVILNSLTGELMEESWRCIAAGGTMVELGKKDMLDRNYLSMEPFGRNASYRCFDMSHAHVSDTLIARLLDQTMDLIKKRQLTPIGPITTFSFADIPSAFRYMRGGKHIGKIVISDGPNTDVQVAARPAQKVLILKGDVSYLIVGGLKGLCGTVATQLARHGAKHLVILSRSGCDDERSQAVLKNLKAIGCSFTLVTGDVAKKADVTRCFKEAPLPIGGIIQGAMVLRDRVFTSMTISEYYQAIEAKLQGSWNLHDVSIETGSTINFFTMLSSISGVVGQKGQANYAAANVFLDNFARYRRKQGLKACSVDLGAIDDIGYMSEHKDLLVALDTAAWTPINESLFNKILRVAILQDIAPLNAHSNGQLITSIAVPQEENSRLLADARFAGLCFRDQTSGSGGSAAADETKELQALLLLLKNGAPQAALMGAAIEAVNKQFMVTLRLSAPMEPGKPLSSYGMDSLAAVEFRNWARLELQVELTTLEIANANSLHALCDKIVSNMNKS</sequence>
<dbReference type="CDD" id="cd05195">
    <property type="entry name" value="enoyl_red"/>
    <property type="match status" value="1"/>
</dbReference>
<feature type="domain" description="Carrier" evidence="8">
    <location>
        <begin position="2320"/>
        <end position="2400"/>
    </location>
</feature>
<evidence type="ECO:0000259" key="10">
    <source>
        <dbReference type="PROSITE" id="PS52019"/>
    </source>
</evidence>
<dbReference type="InterPro" id="IPR050091">
    <property type="entry name" value="PKS_NRPS_Biosynth_Enz"/>
</dbReference>
<dbReference type="Pfam" id="PF21089">
    <property type="entry name" value="PKS_DH_N"/>
    <property type="match status" value="1"/>
</dbReference>
<reference evidence="11" key="1">
    <citation type="journal article" date="2023" name="IMA Fungus">
        <title>Comparative genomic study of the Penicillium genus elucidates a diverse pangenome and 15 lateral gene transfer events.</title>
        <authorList>
            <person name="Petersen C."/>
            <person name="Sorensen T."/>
            <person name="Nielsen M.R."/>
            <person name="Sondergaard T.E."/>
            <person name="Sorensen J.L."/>
            <person name="Fitzpatrick D.A."/>
            <person name="Frisvad J.C."/>
            <person name="Nielsen K.L."/>
        </authorList>
    </citation>
    <scope>NUCLEOTIDE SEQUENCE</scope>
    <source>
        <strain evidence="11">IBT 15450</strain>
    </source>
</reference>
<feature type="domain" description="Ketosynthase family 3 (KS3)" evidence="9">
    <location>
        <begin position="33"/>
        <end position="460"/>
    </location>
</feature>
<dbReference type="InterPro" id="IPR029063">
    <property type="entry name" value="SAM-dependent_MTases_sf"/>
</dbReference>
<dbReference type="Pfam" id="PF16197">
    <property type="entry name" value="KAsynt_C_assoc"/>
    <property type="match status" value="1"/>
</dbReference>
<dbReference type="InterPro" id="IPR014043">
    <property type="entry name" value="Acyl_transferase_dom"/>
</dbReference>
<dbReference type="PROSITE" id="PS50075">
    <property type="entry name" value="CARRIER"/>
    <property type="match status" value="1"/>
</dbReference>
<dbReference type="InterPro" id="IPR020841">
    <property type="entry name" value="PKS_Beta-ketoAc_synthase_dom"/>
</dbReference>
<dbReference type="InterPro" id="IPR020806">
    <property type="entry name" value="PKS_PP-bd"/>
</dbReference>
<dbReference type="FunFam" id="3.40.50.720:FF:000209">
    <property type="entry name" value="Polyketide synthase Pks12"/>
    <property type="match status" value="1"/>
</dbReference>
<feature type="active site" description="Proton donor; for dehydratase activity" evidence="6">
    <location>
        <position position="1165"/>
    </location>
</feature>
<dbReference type="SUPFAM" id="SSF52151">
    <property type="entry name" value="FabD/lysophospholipase-like"/>
    <property type="match status" value="1"/>
</dbReference>
<dbReference type="InterPro" id="IPR032821">
    <property type="entry name" value="PKS_assoc"/>
</dbReference>
<keyword evidence="4" id="KW-0511">Multifunctional enzyme</keyword>
<dbReference type="Gene3D" id="3.40.50.150">
    <property type="entry name" value="Vaccinia Virus protein VP39"/>
    <property type="match status" value="1"/>
</dbReference>
<evidence type="ECO:0000259" key="9">
    <source>
        <dbReference type="PROSITE" id="PS52004"/>
    </source>
</evidence>
<dbReference type="EMBL" id="JAQJZL010000004">
    <property type="protein sequence ID" value="KAJ6043506.1"/>
    <property type="molecule type" value="Genomic_DNA"/>
</dbReference>
<dbReference type="Gene3D" id="1.10.1200.10">
    <property type="entry name" value="ACP-like"/>
    <property type="match status" value="1"/>
</dbReference>
<dbReference type="Pfam" id="PF08240">
    <property type="entry name" value="ADH_N"/>
    <property type="match status" value="1"/>
</dbReference>
<evidence type="ECO:0000313" key="11">
    <source>
        <dbReference type="EMBL" id="KAJ6043506.1"/>
    </source>
</evidence>
<evidence type="ECO:0000256" key="4">
    <source>
        <dbReference type="ARBA" id="ARBA00023268"/>
    </source>
</evidence>
<dbReference type="PANTHER" id="PTHR43775:SF18">
    <property type="entry name" value="ENZYME, PUTATIVE (JCVI)-RELATED"/>
    <property type="match status" value="1"/>
</dbReference>
<dbReference type="InterPro" id="IPR036291">
    <property type="entry name" value="NAD(P)-bd_dom_sf"/>
</dbReference>
<dbReference type="PROSITE" id="PS52019">
    <property type="entry name" value="PKS_MFAS_DH"/>
    <property type="match status" value="1"/>
</dbReference>
<dbReference type="Gene3D" id="3.30.70.3290">
    <property type="match status" value="1"/>
</dbReference>
<dbReference type="SUPFAM" id="SSF53901">
    <property type="entry name" value="Thiolase-like"/>
    <property type="match status" value="1"/>
</dbReference>
<accession>A0AAD6ID85</accession>
<dbReference type="InterPro" id="IPR016035">
    <property type="entry name" value="Acyl_Trfase/lysoPLipase"/>
</dbReference>
<dbReference type="GO" id="GO:1901336">
    <property type="term" value="P:lactone biosynthetic process"/>
    <property type="evidence" value="ECO:0007669"/>
    <property type="project" value="UniProtKB-ARBA"/>
</dbReference>
<dbReference type="SMART" id="SM00822">
    <property type="entry name" value="PKS_KR"/>
    <property type="match status" value="1"/>
</dbReference>
<dbReference type="Gene3D" id="3.40.366.10">
    <property type="entry name" value="Malonyl-Coenzyme A Acyl Carrier Protein, domain 2"/>
    <property type="match status" value="1"/>
</dbReference>
<dbReference type="SUPFAM" id="SSF47336">
    <property type="entry name" value="ACP-like"/>
    <property type="match status" value="1"/>
</dbReference>
<dbReference type="InterPro" id="IPR016039">
    <property type="entry name" value="Thiolase-like"/>
</dbReference>
<evidence type="ECO:0000256" key="5">
    <source>
        <dbReference type="ARBA" id="ARBA00023315"/>
    </source>
</evidence>
<gene>
    <name evidence="11" type="ORF">N7460_004861</name>
</gene>
<dbReference type="Pfam" id="PF13602">
    <property type="entry name" value="ADH_zinc_N_2"/>
    <property type="match status" value="1"/>
</dbReference>
<comment type="caution">
    <text evidence="11">The sequence shown here is derived from an EMBL/GenBank/DDBJ whole genome shotgun (WGS) entry which is preliminary data.</text>
</comment>
<dbReference type="Gene3D" id="3.90.180.10">
    <property type="entry name" value="Medium-chain alcohol dehydrogenases, catalytic domain"/>
    <property type="match status" value="1"/>
</dbReference>
<dbReference type="GO" id="GO:0031177">
    <property type="term" value="F:phosphopantetheine binding"/>
    <property type="evidence" value="ECO:0007669"/>
    <property type="project" value="InterPro"/>
</dbReference>
<dbReference type="InterPro" id="IPR036736">
    <property type="entry name" value="ACP-like_sf"/>
</dbReference>
<keyword evidence="2" id="KW-0597">Phosphoprotein</keyword>
<evidence type="ECO:0000256" key="7">
    <source>
        <dbReference type="SAM" id="MobiDB-lite"/>
    </source>
</evidence>
<dbReference type="Proteomes" id="UP001219568">
    <property type="component" value="Unassembled WGS sequence"/>
</dbReference>
<evidence type="ECO:0000256" key="2">
    <source>
        <dbReference type="ARBA" id="ARBA00022553"/>
    </source>
</evidence>
<dbReference type="SMART" id="SM00827">
    <property type="entry name" value="PKS_AT"/>
    <property type="match status" value="1"/>
</dbReference>
<reference evidence="11" key="2">
    <citation type="submission" date="2023-01" db="EMBL/GenBank/DDBJ databases">
        <authorList>
            <person name="Petersen C."/>
        </authorList>
    </citation>
    <scope>NUCLEOTIDE SEQUENCE</scope>
    <source>
        <strain evidence="11">IBT 15450</strain>
    </source>
</reference>
<dbReference type="Gene3D" id="3.40.47.10">
    <property type="match status" value="1"/>
</dbReference>
<dbReference type="InterPro" id="IPR049551">
    <property type="entry name" value="PKS_DH_C"/>
</dbReference>
<dbReference type="InterPro" id="IPR009081">
    <property type="entry name" value="PP-bd_ACP"/>
</dbReference>
<dbReference type="SMART" id="SM00826">
    <property type="entry name" value="PKS_DH"/>
    <property type="match status" value="1"/>
</dbReference>
<dbReference type="Pfam" id="PF00698">
    <property type="entry name" value="Acyl_transf_1"/>
    <property type="match status" value="1"/>
</dbReference>
<dbReference type="InterPro" id="IPR042104">
    <property type="entry name" value="PKS_dehydratase_sf"/>
</dbReference>
<dbReference type="SUPFAM" id="SSF51735">
    <property type="entry name" value="NAD(P)-binding Rossmann-fold domains"/>
    <property type="match status" value="3"/>
</dbReference>
<dbReference type="InterPro" id="IPR013968">
    <property type="entry name" value="PKS_KR"/>
</dbReference>
<dbReference type="CDD" id="cd00833">
    <property type="entry name" value="PKS"/>
    <property type="match status" value="1"/>
</dbReference>
<dbReference type="PANTHER" id="PTHR43775">
    <property type="entry name" value="FATTY ACID SYNTHASE"/>
    <property type="match status" value="1"/>
</dbReference>